<organism evidence="1 2">
    <name type="scientific">Vasconcelosia minhoensis LEGE 07310</name>
    <dbReference type="NCBI Taxonomy" id="915328"/>
    <lineage>
        <taxon>Bacteria</taxon>
        <taxon>Bacillati</taxon>
        <taxon>Cyanobacteriota</taxon>
        <taxon>Cyanophyceae</taxon>
        <taxon>Nodosilineales</taxon>
        <taxon>Cymatolegaceae</taxon>
        <taxon>Vasconcelosia</taxon>
        <taxon>Vasconcelosia minhoensis</taxon>
    </lineage>
</organism>
<dbReference type="InterPro" id="IPR036691">
    <property type="entry name" value="Endo/exonu/phosph_ase_sf"/>
</dbReference>
<proteinExistence type="predicted"/>
<dbReference type="GO" id="GO:0004519">
    <property type="term" value="F:endonuclease activity"/>
    <property type="evidence" value="ECO:0007669"/>
    <property type="project" value="UniProtKB-KW"/>
</dbReference>
<name>A0A8J7DB37_9CYAN</name>
<evidence type="ECO:0000313" key="2">
    <source>
        <dbReference type="Proteomes" id="UP000636505"/>
    </source>
</evidence>
<keyword evidence="2" id="KW-1185">Reference proteome</keyword>
<dbReference type="Gene3D" id="3.60.10.10">
    <property type="entry name" value="Endonuclease/exonuclease/phosphatase"/>
    <property type="match status" value="1"/>
</dbReference>
<dbReference type="RefSeq" id="WP_193904447.1">
    <property type="nucleotide sequence ID" value="NZ_JADEXG010000001.1"/>
</dbReference>
<evidence type="ECO:0000313" key="1">
    <source>
        <dbReference type="EMBL" id="MBE9075788.1"/>
    </source>
</evidence>
<dbReference type="SUPFAM" id="SSF56219">
    <property type="entry name" value="DNase I-like"/>
    <property type="match status" value="1"/>
</dbReference>
<gene>
    <name evidence="1" type="ORF">IQ241_00480</name>
</gene>
<protein>
    <submittedName>
        <fullName evidence="1">Endonuclease/exonuclease/phosphatase family protein</fullName>
    </submittedName>
</protein>
<comment type="caution">
    <text evidence="1">The sequence shown here is derived from an EMBL/GenBank/DDBJ whole genome shotgun (WGS) entry which is preliminary data.</text>
</comment>
<reference evidence="1" key="1">
    <citation type="submission" date="2020-10" db="EMBL/GenBank/DDBJ databases">
        <authorList>
            <person name="Castelo-Branco R."/>
            <person name="Eusebio N."/>
            <person name="Adriana R."/>
            <person name="Vieira A."/>
            <person name="Brugerolle De Fraissinette N."/>
            <person name="Rezende De Castro R."/>
            <person name="Schneider M.P."/>
            <person name="Vasconcelos V."/>
            <person name="Leao P.N."/>
        </authorList>
    </citation>
    <scope>NUCLEOTIDE SEQUENCE</scope>
    <source>
        <strain evidence="1">LEGE 07310</strain>
    </source>
</reference>
<dbReference type="AlphaFoldDB" id="A0A8J7DB37"/>
<sequence length="235" mass="27021">MSYALHWLLNPEYKSMRVLTWNCRRATRQSPVWEYLQEWSPDVALLQEVASLPSHFESEYSIRFERAISKRGTLQRFGSALLVKGCIVDKVTLLSDYDWVNDELMRFAGNLFANEIQLRSGLRLLVICLYSPAWPVDSKRLADIETNSVRLSLNPDVWVADLLWSALKSMDLQDTNEAVRGGDFDLSETFDAWRGGPRGNREYLDRMTNLGLTECLRAFHGVLTPTFRNPRVGEV</sequence>
<keyword evidence="1" id="KW-0540">Nuclease</keyword>
<accession>A0A8J7DB37</accession>
<dbReference type="EMBL" id="JADEXG010000001">
    <property type="protein sequence ID" value="MBE9075788.1"/>
    <property type="molecule type" value="Genomic_DNA"/>
</dbReference>
<keyword evidence="1" id="KW-0378">Hydrolase</keyword>
<dbReference type="Proteomes" id="UP000636505">
    <property type="component" value="Unassembled WGS sequence"/>
</dbReference>
<keyword evidence="1" id="KW-0255">Endonuclease</keyword>